<keyword evidence="5" id="KW-0449">Lipoprotein</keyword>
<evidence type="ECO:0000256" key="4">
    <source>
        <dbReference type="SAM" id="Phobius"/>
    </source>
</evidence>
<dbReference type="EMBL" id="CP000859">
    <property type="protein sequence ID" value="ABW68084.1"/>
    <property type="molecule type" value="Genomic_DNA"/>
</dbReference>
<dbReference type="GO" id="GO:0016020">
    <property type="term" value="C:membrane"/>
    <property type="evidence" value="ECO:0007669"/>
    <property type="project" value="InterPro"/>
</dbReference>
<dbReference type="PANTHER" id="PTHR30035:SF3">
    <property type="entry name" value="INTERMEMBRANE PHOSPHOLIPID TRANSPORT SYSTEM LIPOPROTEIN MLAA"/>
    <property type="match status" value="1"/>
</dbReference>
<evidence type="ECO:0000256" key="2">
    <source>
        <dbReference type="ARBA" id="ARBA00022729"/>
    </source>
</evidence>
<reference evidence="5 6" key="1">
    <citation type="submission" date="2007-10" db="EMBL/GenBank/DDBJ databases">
        <title>Complete sequence of Desulfococcus oleovorans Hxd3.</title>
        <authorList>
            <consortium name="US DOE Joint Genome Institute"/>
            <person name="Copeland A."/>
            <person name="Lucas S."/>
            <person name="Lapidus A."/>
            <person name="Barry K."/>
            <person name="Glavina del Rio T."/>
            <person name="Dalin E."/>
            <person name="Tice H."/>
            <person name="Pitluck S."/>
            <person name="Kiss H."/>
            <person name="Brettin T."/>
            <person name="Bruce D."/>
            <person name="Detter J.C."/>
            <person name="Han C."/>
            <person name="Schmutz J."/>
            <person name="Larimer F."/>
            <person name="Land M."/>
            <person name="Hauser L."/>
            <person name="Kyrpides N."/>
            <person name="Kim E."/>
            <person name="Wawrik B."/>
            <person name="Richardson P."/>
        </authorList>
    </citation>
    <scope>NUCLEOTIDE SEQUENCE [LARGE SCALE GENOMIC DNA]</scope>
    <source>
        <strain evidence="6">DSM 6200 / JCM 39069 / Hxd3</strain>
    </source>
</reference>
<keyword evidence="4" id="KW-1133">Transmembrane helix</keyword>
<keyword evidence="4" id="KW-0812">Transmembrane</keyword>
<keyword evidence="2" id="KW-0732">Signal</keyword>
<dbReference type="PRINTS" id="PR01805">
    <property type="entry name" value="VACJLIPOPROT"/>
</dbReference>
<keyword evidence="6" id="KW-1185">Reference proteome</keyword>
<dbReference type="RefSeq" id="WP_012175696.1">
    <property type="nucleotide sequence ID" value="NC_009943.1"/>
</dbReference>
<dbReference type="GO" id="GO:0120010">
    <property type="term" value="P:intermembrane phospholipid transfer"/>
    <property type="evidence" value="ECO:0007669"/>
    <property type="project" value="TreeGrafter"/>
</dbReference>
<evidence type="ECO:0000256" key="1">
    <source>
        <dbReference type="ARBA" id="ARBA00010634"/>
    </source>
</evidence>
<dbReference type="HOGENOM" id="CLU_059326_2_1_7"/>
<protein>
    <submittedName>
        <fullName evidence="5">VacJ family lipoprotein</fullName>
    </submittedName>
</protein>
<dbReference type="eggNOG" id="COG2853">
    <property type="taxonomic scope" value="Bacteria"/>
</dbReference>
<sequence length="315" mass="34197">MKKGDSGPGQAFIWTVLISAVMAFVLASPCYGVVDTVDLKLESSGFYLESPAAPGCDIDVEPDTGPVGEDGVDTPPAPLPSEDAAGDTVDTGTVDTDDDFGDFDEFDEFDAPEQPPVFDPLSGYNRVMTQVNDRLYYWVLKPMARGYKVVMPKPVRRGIGNAFENLGFPVRFANNALQGKVHSTGVETARFLINTTLGIGGLWDPAQQWMGVGPCDEDFGQTLGRYGLGGGFHVVLPVFGPSNVRDTVGRVADGFLNPVAYLEDADTSLAISAVRTINDTSLRLGQYEALTKDAVDLYILMRDGYEQYRRKKIEE</sequence>
<comment type="similarity">
    <text evidence="1">Belongs to the MlaA family.</text>
</comment>
<evidence type="ECO:0000313" key="5">
    <source>
        <dbReference type="EMBL" id="ABW68084.1"/>
    </source>
</evidence>
<keyword evidence="4" id="KW-0472">Membrane</keyword>
<dbReference type="InterPro" id="IPR007428">
    <property type="entry name" value="MlaA"/>
</dbReference>
<feature type="compositionally biased region" description="Low complexity" evidence="3">
    <location>
        <begin position="82"/>
        <end position="91"/>
    </location>
</feature>
<name>A8ZUZ4_DESOH</name>
<dbReference type="PANTHER" id="PTHR30035">
    <property type="entry name" value="LIPOPROTEIN VACJ-RELATED"/>
    <property type="match status" value="1"/>
</dbReference>
<feature type="transmembrane region" description="Helical" evidence="4">
    <location>
        <begin position="12"/>
        <end position="34"/>
    </location>
</feature>
<gene>
    <name evidence="5" type="ordered locus">Dole_2280</name>
</gene>
<dbReference type="KEGG" id="dol:Dole_2280"/>
<feature type="region of interest" description="Disordered" evidence="3">
    <location>
        <begin position="55"/>
        <end position="91"/>
    </location>
</feature>
<evidence type="ECO:0000256" key="3">
    <source>
        <dbReference type="SAM" id="MobiDB-lite"/>
    </source>
</evidence>
<organism evidence="5 6">
    <name type="scientific">Desulfosudis oleivorans (strain DSM 6200 / JCM 39069 / Hxd3)</name>
    <name type="common">Desulfococcus oleovorans</name>
    <dbReference type="NCBI Taxonomy" id="96561"/>
    <lineage>
        <taxon>Bacteria</taxon>
        <taxon>Pseudomonadati</taxon>
        <taxon>Thermodesulfobacteriota</taxon>
        <taxon>Desulfobacteria</taxon>
        <taxon>Desulfobacterales</taxon>
        <taxon>Desulfosudaceae</taxon>
        <taxon>Desulfosudis</taxon>
    </lineage>
</organism>
<evidence type="ECO:0000313" key="6">
    <source>
        <dbReference type="Proteomes" id="UP000008561"/>
    </source>
</evidence>
<dbReference type="Pfam" id="PF04333">
    <property type="entry name" value="MlaA"/>
    <property type="match status" value="1"/>
</dbReference>
<dbReference type="OrthoDB" id="9785326at2"/>
<accession>A8ZUZ4</accession>
<dbReference type="STRING" id="96561.Dole_2280"/>
<proteinExistence type="inferred from homology"/>
<dbReference type="Proteomes" id="UP000008561">
    <property type="component" value="Chromosome"/>
</dbReference>
<dbReference type="AlphaFoldDB" id="A8ZUZ4"/>